<reference evidence="1" key="1">
    <citation type="journal article" date="2016" name="Nat. Genet.">
        <title>A high-quality carrot genome assembly provides new insights into carotenoid accumulation and asterid genome evolution.</title>
        <authorList>
            <person name="Iorizzo M."/>
            <person name="Ellison S."/>
            <person name="Senalik D."/>
            <person name="Zeng P."/>
            <person name="Satapoomin P."/>
            <person name="Huang J."/>
            <person name="Bowman M."/>
            <person name="Iovene M."/>
            <person name="Sanseverino W."/>
            <person name="Cavagnaro P."/>
            <person name="Yildiz M."/>
            <person name="Macko-Podgorni A."/>
            <person name="Moranska E."/>
            <person name="Grzebelus E."/>
            <person name="Grzebelus D."/>
            <person name="Ashrafi H."/>
            <person name="Zheng Z."/>
            <person name="Cheng S."/>
            <person name="Spooner D."/>
            <person name="Van Deynze A."/>
            <person name="Simon P."/>
        </authorList>
    </citation>
    <scope>NUCLEOTIDE SEQUENCE [LARGE SCALE GENOMIC DNA]</scope>
    <source>
        <tissue evidence="1">Leaf</tissue>
    </source>
</reference>
<accession>A0A161ZZZ1</accession>
<protein>
    <submittedName>
        <fullName evidence="1">Uncharacterized protein</fullName>
    </submittedName>
</protein>
<dbReference type="EMBL" id="LNRQ01000005">
    <property type="protein sequence ID" value="KZM92950.1"/>
    <property type="molecule type" value="Genomic_DNA"/>
</dbReference>
<comment type="caution">
    <text evidence="1">The sequence shown here is derived from an EMBL/GenBank/DDBJ whole genome shotgun (WGS) entry which is preliminary data.</text>
</comment>
<name>A0A161ZZZ1_DAUCS</name>
<proteinExistence type="predicted"/>
<organism evidence="1">
    <name type="scientific">Daucus carota subsp. sativus</name>
    <name type="common">Carrot</name>
    <dbReference type="NCBI Taxonomy" id="79200"/>
    <lineage>
        <taxon>Eukaryota</taxon>
        <taxon>Viridiplantae</taxon>
        <taxon>Streptophyta</taxon>
        <taxon>Embryophyta</taxon>
        <taxon>Tracheophyta</taxon>
        <taxon>Spermatophyta</taxon>
        <taxon>Magnoliopsida</taxon>
        <taxon>eudicotyledons</taxon>
        <taxon>Gunneridae</taxon>
        <taxon>Pentapetalae</taxon>
        <taxon>asterids</taxon>
        <taxon>campanulids</taxon>
        <taxon>Apiales</taxon>
        <taxon>Apiaceae</taxon>
        <taxon>Apioideae</taxon>
        <taxon>Scandiceae</taxon>
        <taxon>Daucinae</taxon>
        <taxon>Daucus</taxon>
        <taxon>Daucus sect. Daucus</taxon>
    </lineage>
</organism>
<sequence length="203" mass="22982">MSSERRRSARLIESPWVYNWPKQAPIYVNLVDEEEESFAGQHNSINQALDPGVIGKTRQDEVFSDEEHDFVAPAEQFGKSKHSRLQTHEPEDMKKMVTFGSCQKADKIIKKRTRQAEGTMKSNMGAAIDEGSQRGSGHKVIAKKGIKLSIGGVGNFAILRYLFKRTEGSKICPPAKNPRIQKDNQKAMLNKLRIFYAHKRVNL</sequence>
<gene>
    <name evidence="1" type="ORF">DCAR_016195</name>
</gene>
<dbReference type="AlphaFoldDB" id="A0A161ZZZ1"/>
<evidence type="ECO:0000313" key="1">
    <source>
        <dbReference type="EMBL" id="KZM92950.1"/>
    </source>
</evidence>
<dbReference type="Gramene" id="KZM92950">
    <property type="protein sequence ID" value="KZM92950"/>
    <property type="gene ID" value="DCAR_016195"/>
</dbReference>